<evidence type="ECO:0000256" key="2">
    <source>
        <dbReference type="ARBA" id="ARBA00005124"/>
    </source>
</evidence>
<name>A0A6N6M8A6_9FLAO</name>
<dbReference type="GO" id="GO:0009249">
    <property type="term" value="P:protein lipoylation"/>
    <property type="evidence" value="ECO:0007669"/>
    <property type="project" value="InterPro"/>
</dbReference>
<dbReference type="EMBL" id="WACR01000006">
    <property type="protein sequence ID" value="KAB1064067.1"/>
    <property type="molecule type" value="Genomic_DNA"/>
</dbReference>
<dbReference type="InterPro" id="IPR004143">
    <property type="entry name" value="BPL_LPL_catalytic"/>
</dbReference>
<dbReference type="InterPro" id="IPR045864">
    <property type="entry name" value="aa-tRNA-synth_II/BPL/LPL"/>
</dbReference>
<feature type="domain" description="BPL/LPL catalytic" evidence="8">
    <location>
        <begin position="24"/>
        <end position="213"/>
    </location>
</feature>
<dbReference type="NCBIfam" id="TIGR00545">
    <property type="entry name" value="lipoyltrans"/>
    <property type="match status" value="1"/>
</dbReference>
<sequence>MLCIKHYSTDPYFNIATDEYIFKHIKEDCFMLWRNDNAIIIGKHQNANAEINAEYVKEKGIKVVRRLSGGGAVYHDLGNLNFSFTRTSEDGHDMVDFRRYTKPILEVLQNLGVKNAKFEGRNDLTIDGRKFSGNAEHVFKNKVLHHGTLLFSSEMRDVSGALKVNPLKYKDRAVKSVPKRVTNISDHLDEKISLDEFTDKIMEHILESYDNARMYEFTDEDLAAIEKIKEEKYSQWEWNFGYSPDYNFKQGVKSDGGLIEMNMNVSKGTIKDVKIQGDFFHLRDIDPIERALEGIRHDEKAIREILNQFNFEEYFKGVSEDDLVAAMF</sequence>
<reference evidence="9 10" key="1">
    <citation type="submission" date="2019-09" db="EMBL/GenBank/DDBJ databases">
        <title>Genomes of Cryomorphaceae.</title>
        <authorList>
            <person name="Bowman J.P."/>
        </authorList>
    </citation>
    <scope>NUCLEOTIDE SEQUENCE [LARGE SCALE GENOMIC DNA]</scope>
    <source>
        <strain evidence="9 10">KCTC 52047</strain>
    </source>
</reference>
<dbReference type="PROSITE" id="PS51733">
    <property type="entry name" value="BPL_LPL_CATALYTIC"/>
    <property type="match status" value="1"/>
</dbReference>
<dbReference type="GO" id="GO:0016979">
    <property type="term" value="F:lipoate-protein ligase activity"/>
    <property type="evidence" value="ECO:0007669"/>
    <property type="project" value="UniProtKB-EC"/>
</dbReference>
<evidence type="ECO:0000256" key="3">
    <source>
        <dbReference type="ARBA" id="ARBA00012367"/>
    </source>
</evidence>
<dbReference type="InterPro" id="IPR004562">
    <property type="entry name" value="LipoylTrfase_LipoateP_Ligase"/>
</dbReference>
<dbReference type="Proteomes" id="UP000435357">
    <property type="component" value="Unassembled WGS sequence"/>
</dbReference>
<evidence type="ECO:0000256" key="7">
    <source>
        <dbReference type="ARBA" id="ARBA00048037"/>
    </source>
</evidence>
<accession>A0A6N6M8A6</accession>
<keyword evidence="5" id="KW-0547">Nucleotide-binding</keyword>
<dbReference type="RefSeq" id="WP_151168205.1">
    <property type="nucleotide sequence ID" value="NZ_WACR01000006.1"/>
</dbReference>
<evidence type="ECO:0000313" key="10">
    <source>
        <dbReference type="Proteomes" id="UP000435357"/>
    </source>
</evidence>
<dbReference type="CDD" id="cd16443">
    <property type="entry name" value="LplA"/>
    <property type="match status" value="1"/>
</dbReference>
<comment type="catalytic activity">
    <reaction evidence="7">
        <text>L-lysyl-[lipoyl-carrier protein] + (R)-lipoate + ATP = N(6)-[(R)-lipoyl]-L-lysyl-[lipoyl-carrier protein] + AMP + diphosphate + H(+)</text>
        <dbReference type="Rhea" id="RHEA:49288"/>
        <dbReference type="Rhea" id="RHEA-COMP:10500"/>
        <dbReference type="Rhea" id="RHEA-COMP:10502"/>
        <dbReference type="ChEBI" id="CHEBI:15378"/>
        <dbReference type="ChEBI" id="CHEBI:29969"/>
        <dbReference type="ChEBI" id="CHEBI:30616"/>
        <dbReference type="ChEBI" id="CHEBI:33019"/>
        <dbReference type="ChEBI" id="CHEBI:83088"/>
        <dbReference type="ChEBI" id="CHEBI:83099"/>
        <dbReference type="ChEBI" id="CHEBI:456215"/>
        <dbReference type="EC" id="6.3.1.20"/>
    </reaction>
</comment>
<protein>
    <recommendedName>
        <fullName evidence="3">lipoate--protein ligase</fullName>
        <ecNumber evidence="3">6.3.1.20</ecNumber>
    </recommendedName>
</protein>
<dbReference type="Pfam" id="PF10437">
    <property type="entry name" value="Lip_prot_lig_C"/>
    <property type="match status" value="1"/>
</dbReference>
<evidence type="ECO:0000259" key="8">
    <source>
        <dbReference type="PROSITE" id="PS51733"/>
    </source>
</evidence>
<dbReference type="Gene3D" id="3.30.930.10">
    <property type="entry name" value="Bira Bifunctional Protein, Domain 2"/>
    <property type="match status" value="1"/>
</dbReference>
<evidence type="ECO:0000313" key="9">
    <source>
        <dbReference type="EMBL" id="KAB1064067.1"/>
    </source>
</evidence>
<comment type="pathway">
    <text evidence="1">Protein modification; protein lipoylation via exogenous pathway; protein N(6)-(lipoyl)lysine from lipoate: step 2/2.</text>
</comment>
<dbReference type="PANTHER" id="PTHR12561:SF3">
    <property type="entry name" value="LIPOYLTRANSFERASE 1, MITOCHONDRIAL"/>
    <property type="match status" value="1"/>
</dbReference>
<evidence type="ECO:0000256" key="5">
    <source>
        <dbReference type="ARBA" id="ARBA00022741"/>
    </source>
</evidence>
<gene>
    <name evidence="9" type="ORF">F3059_08520</name>
</gene>
<evidence type="ECO:0000256" key="1">
    <source>
        <dbReference type="ARBA" id="ARBA00005085"/>
    </source>
</evidence>
<evidence type="ECO:0000256" key="6">
    <source>
        <dbReference type="ARBA" id="ARBA00022840"/>
    </source>
</evidence>
<dbReference type="SUPFAM" id="SSF82649">
    <property type="entry name" value="SufE/NifU"/>
    <property type="match status" value="1"/>
</dbReference>
<dbReference type="GO" id="GO:0005737">
    <property type="term" value="C:cytoplasm"/>
    <property type="evidence" value="ECO:0007669"/>
    <property type="project" value="TreeGrafter"/>
</dbReference>
<dbReference type="InterPro" id="IPR019491">
    <property type="entry name" value="Lipoate_protein_ligase_C"/>
</dbReference>
<keyword evidence="10" id="KW-1185">Reference proteome</keyword>
<dbReference type="Gene3D" id="3.30.390.50">
    <property type="entry name" value="CO dehydrogenase flavoprotein, C-terminal domain"/>
    <property type="match status" value="1"/>
</dbReference>
<comment type="pathway">
    <text evidence="2">Protein modification; protein lipoylation via exogenous pathway; protein N(6)-(lipoyl)lysine from lipoate: step 1/2.</text>
</comment>
<evidence type="ECO:0000256" key="4">
    <source>
        <dbReference type="ARBA" id="ARBA00022598"/>
    </source>
</evidence>
<dbReference type="UniPathway" id="UPA00537">
    <property type="reaction ID" value="UER00594"/>
</dbReference>
<proteinExistence type="predicted"/>
<dbReference type="Pfam" id="PF21948">
    <property type="entry name" value="LplA-B_cat"/>
    <property type="match status" value="1"/>
</dbReference>
<dbReference type="GO" id="GO:0017118">
    <property type="term" value="F:lipoyltransferase activity"/>
    <property type="evidence" value="ECO:0007669"/>
    <property type="project" value="TreeGrafter"/>
</dbReference>
<organism evidence="9 10">
    <name type="scientific">Salibacter halophilus</name>
    <dbReference type="NCBI Taxonomy" id="1803916"/>
    <lineage>
        <taxon>Bacteria</taxon>
        <taxon>Pseudomonadati</taxon>
        <taxon>Bacteroidota</taxon>
        <taxon>Flavobacteriia</taxon>
        <taxon>Flavobacteriales</taxon>
        <taxon>Salibacteraceae</taxon>
        <taxon>Salibacter</taxon>
    </lineage>
</organism>
<keyword evidence="4 9" id="KW-0436">Ligase</keyword>
<comment type="caution">
    <text evidence="9">The sequence shown here is derived from an EMBL/GenBank/DDBJ whole genome shotgun (WGS) entry which is preliminary data.</text>
</comment>
<dbReference type="EC" id="6.3.1.20" evidence="3"/>
<dbReference type="GO" id="GO:0005524">
    <property type="term" value="F:ATP binding"/>
    <property type="evidence" value="ECO:0007669"/>
    <property type="project" value="UniProtKB-KW"/>
</dbReference>
<dbReference type="AlphaFoldDB" id="A0A6N6M8A6"/>
<dbReference type="OrthoDB" id="9787898at2"/>
<keyword evidence="6" id="KW-0067">ATP-binding</keyword>
<dbReference type="PANTHER" id="PTHR12561">
    <property type="entry name" value="LIPOATE-PROTEIN LIGASE"/>
    <property type="match status" value="1"/>
</dbReference>
<dbReference type="FunFam" id="3.30.930.10:FF:000072">
    <property type="entry name" value="Lipoate--protein ligase"/>
    <property type="match status" value="1"/>
</dbReference>
<dbReference type="SUPFAM" id="SSF55681">
    <property type="entry name" value="Class II aaRS and biotin synthetases"/>
    <property type="match status" value="1"/>
</dbReference>